<dbReference type="GO" id="GO:0016491">
    <property type="term" value="F:oxidoreductase activity"/>
    <property type="evidence" value="ECO:0007669"/>
    <property type="project" value="UniProtKB-KW"/>
</dbReference>
<dbReference type="PANTHER" id="PTHR43669">
    <property type="entry name" value="5-KETO-D-GLUCONATE 5-REDUCTASE"/>
    <property type="match status" value="1"/>
</dbReference>
<sequence length="247" mass="25842">MATERIAIVTGGGSGIGAACATALAEAGWTVAVVGRRAEPLEALAERVPGVHAFPGDVTDEASVDAVFGAVVARFGRLDLLFNNAGRGGSPVEIDEVDLDEWREVVDLNVTGTFLCTRAAFREMRAQDPQGGRIVNNGSISAQVPRPLSIAYTATKHAVTGMTRSTSLDGRRFGITCGQIDIGNAATDMTARMSSGVLQADFEQRPEPTFSVEDVGATLLYMASLPPSATVQWLTVAATGMPFIGRG</sequence>
<protein>
    <submittedName>
        <fullName evidence="4">SDR family oxidoreductase</fullName>
    </submittedName>
</protein>
<dbReference type="PRINTS" id="PR00080">
    <property type="entry name" value="SDRFAMILY"/>
</dbReference>
<gene>
    <name evidence="4" type="ORF">D1781_05365</name>
</gene>
<dbReference type="EMBL" id="QXTG01000001">
    <property type="protein sequence ID" value="RIX30825.1"/>
    <property type="molecule type" value="Genomic_DNA"/>
</dbReference>
<dbReference type="InterPro" id="IPR020904">
    <property type="entry name" value="Sc_DH/Rdtase_CS"/>
</dbReference>
<dbReference type="Proteomes" id="UP000265742">
    <property type="component" value="Unassembled WGS sequence"/>
</dbReference>
<evidence type="ECO:0000256" key="3">
    <source>
        <dbReference type="RuleBase" id="RU000363"/>
    </source>
</evidence>
<dbReference type="InterPro" id="IPR036291">
    <property type="entry name" value="NAD(P)-bd_dom_sf"/>
</dbReference>
<dbReference type="RefSeq" id="WP_119481187.1">
    <property type="nucleotide sequence ID" value="NZ_QXTG01000001.1"/>
</dbReference>
<name>A0A3A1U1N6_9MICO</name>
<dbReference type="Gene3D" id="3.40.50.720">
    <property type="entry name" value="NAD(P)-binding Rossmann-like Domain"/>
    <property type="match status" value="1"/>
</dbReference>
<dbReference type="OrthoDB" id="658698at2"/>
<comment type="caution">
    <text evidence="4">The sequence shown here is derived from an EMBL/GenBank/DDBJ whole genome shotgun (WGS) entry which is preliminary data.</text>
</comment>
<keyword evidence="2" id="KW-0560">Oxidoreductase</keyword>
<dbReference type="Pfam" id="PF00106">
    <property type="entry name" value="adh_short"/>
    <property type="match status" value="1"/>
</dbReference>
<evidence type="ECO:0000313" key="5">
    <source>
        <dbReference type="Proteomes" id="UP000265742"/>
    </source>
</evidence>
<evidence type="ECO:0000313" key="4">
    <source>
        <dbReference type="EMBL" id="RIX30825.1"/>
    </source>
</evidence>
<evidence type="ECO:0000256" key="2">
    <source>
        <dbReference type="ARBA" id="ARBA00023002"/>
    </source>
</evidence>
<dbReference type="PROSITE" id="PS51257">
    <property type="entry name" value="PROKAR_LIPOPROTEIN"/>
    <property type="match status" value="1"/>
</dbReference>
<dbReference type="InterPro" id="IPR002347">
    <property type="entry name" value="SDR_fam"/>
</dbReference>
<evidence type="ECO:0000256" key="1">
    <source>
        <dbReference type="ARBA" id="ARBA00006484"/>
    </source>
</evidence>
<dbReference type="AlphaFoldDB" id="A0A3A1U1N6"/>
<dbReference type="FunFam" id="3.40.50.720:FF:000084">
    <property type="entry name" value="Short-chain dehydrogenase reductase"/>
    <property type="match status" value="1"/>
</dbReference>
<dbReference type="PANTHER" id="PTHR43669:SF12">
    <property type="entry name" value="BLR5618 PROTEIN"/>
    <property type="match status" value="1"/>
</dbReference>
<dbReference type="PROSITE" id="PS00061">
    <property type="entry name" value="ADH_SHORT"/>
    <property type="match status" value="1"/>
</dbReference>
<organism evidence="4 5">
    <name type="scientific">Amnibacterium setariae</name>
    <dbReference type="NCBI Taxonomy" id="2306585"/>
    <lineage>
        <taxon>Bacteria</taxon>
        <taxon>Bacillati</taxon>
        <taxon>Actinomycetota</taxon>
        <taxon>Actinomycetes</taxon>
        <taxon>Micrococcales</taxon>
        <taxon>Microbacteriaceae</taxon>
        <taxon>Amnibacterium</taxon>
    </lineage>
</organism>
<accession>A0A3A1U1N6</accession>
<dbReference type="SUPFAM" id="SSF51735">
    <property type="entry name" value="NAD(P)-binding Rossmann-fold domains"/>
    <property type="match status" value="1"/>
</dbReference>
<dbReference type="PRINTS" id="PR00081">
    <property type="entry name" value="GDHRDH"/>
</dbReference>
<reference evidence="5" key="1">
    <citation type="submission" date="2018-09" db="EMBL/GenBank/DDBJ databases">
        <authorList>
            <person name="Kim I."/>
        </authorList>
    </citation>
    <scope>NUCLEOTIDE SEQUENCE [LARGE SCALE GENOMIC DNA]</scope>
    <source>
        <strain evidence="5">DD4a</strain>
    </source>
</reference>
<dbReference type="CDD" id="cd05233">
    <property type="entry name" value="SDR_c"/>
    <property type="match status" value="1"/>
</dbReference>
<comment type="similarity">
    <text evidence="1 3">Belongs to the short-chain dehydrogenases/reductases (SDR) family.</text>
</comment>
<proteinExistence type="inferred from homology"/>
<keyword evidence="5" id="KW-1185">Reference proteome</keyword>